<name>L8E8S5_HUMAN</name>
<gene>
    <name evidence="2" type="primary">TTC28</name>
</gene>
<dbReference type="EMBL" id="HF583629">
    <property type="protein sequence ID" value="CCQ43126.1"/>
    <property type="molecule type" value="Genomic_DNA"/>
</dbReference>
<feature type="region of interest" description="Disordered" evidence="1">
    <location>
        <begin position="124"/>
        <end position="144"/>
    </location>
</feature>
<reference evidence="2" key="1">
    <citation type="journal article" date="2013" name="PLoS ONE">
        <title>Direct detection of alternative open reading frames translation products in human significantly expands the proteome.</title>
        <authorList>
            <person name="Vanderperre B."/>
            <person name="Lucier J.-F."/>
            <person name="Motard J."/>
            <person name="Tremblay G."/>
            <person name="Vanderperre S."/>
            <person name="Wisztorski M."/>
            <person name="Salzet M."/>
            <person name="Boisvert F.-M."/>
            <person name="Roucou X."/>
        </authorList>
    </citation>
    <scope>NUCLEOTIDE SEQUENCE</scope>
</reference>
<feature type="compositionally biased region" description="Polar residues" evidence="1">
    <location>
        <begin position="127"/>
        <end position="144"/>
    </location>
</feature>
<accession>L8E8S5</accession>
<sequence>MGSAMPCTHPSRVWRTKWAASLAGRPSSPLWASGWTPQPVACQRLSSSQPPTRATGSSSAAAHSSPCWVCPILPSKPFANSSLPPRRASSSSAGLLKIWLECSTRCWFSSRLARRSRTWHQLPFRSPSASSCGGSRDATSSWQL</sequence>
<dbReference type="AlphaFoldDB" id="L8E8S5"/>
<organism evidence="2">
    <name type="scientific">Homo sapiens</name>
    <name type="common">Human</name>
    <dbReference type="NCBI Taxonomy" id="9606"/>
    <lineage>
        <taxon>Eukaryota</taxon>
        <taxon>Metazoa</taxon>
        <taxon>Chordata</taxon>
        <taxon>Craniata</taxon>
        <taxon>Vertebrata</taxon>
        <taxon>Euteleostomi</taxon>
        <taxon>Mammalia</taxon>
        <taxon>Eutheria</taxon>
        <taxon>Euarchontoglires</taxon>
        <taxon>Primates</taxon>
        <taxon>Haplorrhini</taxon>
        <taxon>Catarrhini</taxon>
        <taxon>Hominidae</taxon>
        <taxon>Homo</taxon>
    </lineage>
</organism>
<evidence type="ECO:0000256" key="1">
    <source>
        <dbReference type="SAM" id="MobiDB-lite"/>
    </source>
</evidence>
<dbReference type="ChiTaRS" id="TTC28">
    <property type="organism name" value="human"/>
</dbReference>
<evidence type="ECO:0000313" key="2">
    <source>
        <dbReference type="EMBL" id="CCQ43126.1"/>
    </source>
</evidence>
<dbReference type="OrthoDB" id="626167at2759"/>
<feature type="region of interest" description="Disordered" evidence="1">
    <location>
        <begin position="42"/>
        <end position="64"/>
    </location>
</feature>
<protein>
    <submittedName>
        <fullName evidence="2">Alternative protein TTC28</fullName>
    </submittedName>
</protein>
<feature type="compositionally biased region" description="Polar residues" evidence="1">
    <location>
        <begin position="44"/>
        <end position="56"/>
    </location>
</feature>
<proteinExistence type="predicted"/>